<dbReference type="PROSITE" id="PS51186">
    <property type="entry name" value="GNAT"/>
    <property type="match status" value="1"/>
</dbReference>
<dbReference type="PANTHER" id="PTHR43792:SF1">
    <property type="entry name" value="N-ACETYLTRANSFERASE DOMAIN-CONTAINING PROTEIN"/>
    <property type="match status" value="1"/>
</dbReference>
<evidence type="ECO:0000313" key="2">
    <source>
        <dbReference type="EMBL" id="SME93587.1"/>
    </source>
</evidence>
<keyword evidence="2" id="KW-0808">Transferase</keyword>
<protein>
    <submittedName>
        <fullName evidence="2">Protein N-acetyltransferase, RimJ/RimL family</fullName>
    </submittedName>
</protein>
<dbReference type="Proteomes" id="UP000192929">
    <property type="component" value="Unassembled WGS sequence"/>
</dbReference>
<name>A0A1X7CBP8_9MICC</name>
<proteinExistence type="predicted"/>
<dbReference type="AlphaFoldDB" id="A0A1X7CBP8"/>
<dbReference type="SUPFAM" id="SSF55729">
    <property type="entry name" value="Acyl-CoA N-acyltransferases (Nat)"/>
    <property type="match status" value="1"/>
</dbReference>
<keyword evidence="3" id="KW-1185">Reference proteome</keyword>
<evidence type="ECO:0000259" key="1">
    <source>
        <dbReference type="PROSITE" id="PS51186"/>
    </source>
</evidence>
<dbReference type="InterPro" id="IPR051531">
    <property type="entry name" value="N-acetyltransferase"/>
</dbReference>
<evidence type="ECO:0000313" key="3">
    <source>
        <dbReference type="Proteomes" id="UP000192929"/>
    </source>
</evidence>
<dbReference type="EMBL" id="FXAC01000002">
    <property type="protein sequence ID" value="SME93587.1"/>
    <property type="molecule type" value="Genomic_DNA"/>
</dbReference>
<dbReference type="Gene3D" id="3.40.630.30">
    <property type="match status" value="1"/>
</dbReference>
<reference evidence="3" key="1">
    <citation type="submission" date="2017-04" db="EMBL/GenBank/DDBJ databases">
        <authorList>
            <person name="Varghese N."/>
            <person name="Submissions S."/>
        </authorList>
    </citation>
    <scope>NUCLEOTIDE SEQUENCE [LARGE SCALE GENOMIC DNA]</scope>
    <source>
        <strain evidence="3">NIO-1021</strain>
    </source>
</reference>
<dbReference type="Pfam" id="PF13302">
    <property type="entry name" value="Acetyltransf_3"/>
    <property type="match status" value="1"/>
</dbReference>
<dbReference type="InterPro" id="IPR016181">
    <property type="entry name" value="Acyl_CoA_acyltransferase"/>
</dbReference>
<gene>
    <name evidence="2" type="ORF">SAMN06296028_102122</name>
</gene>
<sequence length="183" mass="20082">MTVPLRTPRLMLRAYRADDAAFVRDLYARAEVQRYIGDGTQRVSSDGQAREKIRGWDQGYAHEPVLGVWAIVDPVGALAGTLLLKPIPDSGTNTATDVEVGWHLHPRAWGRGYATEAARAVLAHAFEHGQDRVVAVTHPANRASQAVCRRLGMTHRGLSRAYYDAECALFELRAPTAHEGEAA</sequence>
<accession>A0A1X7CBP8</accession>
<dbReference type="RefSeq" id="WP_276207482.1">
    <property type="nucleotide sequence ID" value="NZ_FXAC01000002.1"/>
</dbReference>
<dbReference type="PANTHER" id="PTHR43792">
    <property type="entry name" value="GNAT FAMILY, PUTATIVE (AFU_ORTHOLOGUE AFUA_3G00765)-RELATED-RELATED"/>
    <property type="match status" value="1"/>
</dbReference>
<organism evidence="2 3">
    <name type="scientific">Kocuria marina subsp. indica</name>
    <dbReference type="NCBI Taxonomy" id="1049583"/>
    <lineage>
        <taxon>Bacteria</taxon>
        <taxon>Bacillati</taxon>
        <taxon>Actinomycetota</taxon>
        <taxon>Actinomycetes</taxon>
        <taxon>Micrococcales</taxon>
        <taxon>Micrococcaceae</taxon>
        <taxon>Kocuria</taxon>
    </lineage>
</organism>
<dbReference type="GO" id="GO:0016747">
    <property type="term" value="F:acyltransferase activity, transferring groups other than amino-acyl groups"/>
    <property type="evidence" value="ECO:0007669"/>
    <property type="project" value="InterPro"/>
</dbReference>
<dbReference type="InterPro" id="IPR000182">
    <property type="entry name" value="GNAT_dom"/>
</dbReference>
<feature type="domain" description="N-acetyltransferase" evidence="1">
    <location>
        <begin position="10"/>
        <end position="175"/>
    </location>
</feature>